<accession>A0AAW1LK82</accession>
<name>A0AAW1LK82_SAPOF</name>
<keyword evidence="2" id="KW-1185">Reference proteome</keyword>
<evidence type="ECO:0000313" key="1">
    <source>
        <dbReference type="EMBL" id="KAK9733685.1"/>
    </source>
</evidence>
<protein>
    <submittedName>
        <fullName evidence="1">Uncharacterized protein</fullName>
    </submittedName>
</protein>
<evidence type="ECO:0000313" key="2">
    <source>
        <dbReference type="Proteomes" id="UP001443914"/>
    </source>
</evidence>
<organism evidence="1 2">
    <name type="scientific">Saponaria officinalis</name>
    <name type="common">Common soapwort</name>
    <name type="synonym">Lychnis saponaria</name>
    <dbReference type="NCBI Taxonomy" id="3572"/>
    <lineage>
        <taxon>Eukaryota</taxon>
        <taxon>Viridiplantae</taxon>
        <taxon>Streptophyta</taxon>
        <taxon>Embryophyta</taxon>
        <taxon>Tracheophyta</taxon>
        <taxon>Spermatophyta</taxon>
        <taxon>Magnoliopsida</taxon>
        <taxon>eudicotyledons</taxon>
        <taxon>Gunneridae</taxon>
        <taxon>Pentapetalae</taxon>
        <taxon>Caryophyllales</taxon>
        <taxon>Caryophyllaceae</taxon>
        <taxon>Caryophylleae</taxon>
        <taxon>Saponaria</taxon>
    </lineage>
</organism>
<reference evidence="1" key="1">
    <citation type="submission" date="2024-03" db="EMBL/GenBank/DDBJ databases">
        <title>WGS assembly of Saponaria officinalis var. Norfolk2.</title>
        <authorList>
            <person name="Jenkins J."/>
            <person name="Shu S."/>
            <person name="Grimwood J."/>
            <person name="Barry K."/>
            <person name="Goodstein D."/>
            <person name="Schmutz J."/>
            <person name="Leebens-Mack J."/>
            <person name="Osbourn A."/>
        </authorList>
    </citation>
    <scope>NUCLEOTIDE SEQUENCE [LARGE SCALE GENOMIC DNA]</scope>
    <source>
        <strain evidence="1">JIC</strain>
    </source>
</reference>
<dbReference type="Proteomes" id="UP001443914">
    <property type="component" value="Unassembled WGS sequence"/>
</dbReference>
<dbReference type="EMBL" id="JBDFQZ010000004">
    <property type="protein sequence ID" value="KAK9733685.1"/>
    <property type="molecule type" value="Genomic_DNA"/>
</dbReference>
<proteinExistence type="predicted"/>
<sequence length="111" mass="12237">MSKVNSITPCFQTFSMKKKLGSSSYSASLDRLLFIFGVGHMAPDTYSGYGSLLDSDNDGDDEVTSASSLEPNTVPDTLAKEVSACVEEIGKYMLRKWMHVLRKVVHLLIVE</sequence>
<gene>
    <name evidence="1" type="ORF">RND81_04G084300</name>
</gene>
<dbReference type="AlphaFoldDB" id="A0AAW1LK82"/>
<comment type="caution">
    <text evidence="1">The sequence shown here is derived from an EMBL/GenBank/DDBJ whole genome shotgun (WGS) entry which is preliminary data.</text>
</comment>